<dbReference type="InterPro" id="IPR004360">
    <property type="entry name" value="Glyas_Fos-R_dOase_dom"/>
</dbReference>
<feature type="region of interest" description="Disordered" evidence="1">
    <location>
        <begin position="1"/>
        <end position="42"/>
    </location>
</feature>
<dbReference type="InterPro" id="IPR037523">
    <property type="entry name" value="VOC_core"/>
</dbReference>
<dbReference type="Pfam" id="PF00903">
    <property type="entry name" value="Glyoxalase"/>
    <property type="match status" value="1"/>
</dbReference>
<dbReference type="PANTHER" id="PTHR10374:SF19">
    <property type="entry name" value="LYASE (GLO1), PUTATIVE (AFU_ORTHOLOGUE AFUA_2G13550)-RELATED"/>
    <property type="match status" value="1"/>
</dbReference>
<dbReference type="AlphaFoldDB" id="A0A5N5XAV1"/>
<dbReference type="SUPFAM" id="SSF54593">
    <property type="entry name" value="Glyoxalase/Bleomycin resistance protein/Dihydroxybiphenyl dioxygenase"/>
    <property type="match status" value="1"/>
</dbReference>
<proteinExistence type="predicted"/>
<feature type="domain" description="VOC" evidence="2">
    <location>
        <begin position="41"/>
        <end position="222"/>
    </location>
</feature>
<dbReference type="PANTHER" id="PTHR10374">
    <property type="entry name" value="LACTOYLGLUTATHIONE LYASE GLYOXALASE I"/>
    <property type="match status" value="1"/>
</dbReference>
<name>A0A5N5XAV1_9EURO</name>
<sequence>MSTQPSNSNSNPSPFKEGAFLPGGHNTDPPLPETSPTVGTKLNHSMLRIRDPTRSLNFYINQMGMRTVFTMNTGPFTMYYLGFPSTPEDRADLQSWAARVSDPKNLTQTLGLLELFHIHGSERDVEQGGIEMSSGNVPPNLGFGHLGFTVGDVRGTVERLREEGVRVVKELGDSGREGVPLSEWEAGRGVGVGEIHGGYKVFWEQIAYIADPDGYIIELLPQNWQ</sequence>
<keyword evidence="3" id="KW-0223">Dioxygenase</keyword>
<dbReference type="PROSITE" id="PS51819">
    <property type="entry name" value="VOC"/>
    <property type="match status" value="1"/>
</dbReference>
<organism evidence="3 4">
    <name type="scientific">Aspergillus leporis</name>
    <dbReference type="NCBI Taxonomy" id="41062"/>
    <lineage>
        <taxon>Eukaryota</taxon>
        <taxon>Fungi</taxon>
        <taxon>Dikarya</taxon>
        <taxon>Ascomycota</taxon>
        <taxon>Pezizomycotina</taxon>
        <taxon>Eurotiomycetes</taxon>
        <taxon>Eurotiomycetidae</taxon>
        <taxon>Eurotiales</taxon>
        <taxon>Aspergillaceae</taxon>
        <taxon>Aspergillus</taxon>
        <taxon>Aspergillus subgen. Circumdati</taxon>
    </lineage>
</organism>
<evidence type="ECO:0000313" key="3">
    <source>
        <dbReference type="EMBL" id="KAB8076664.1"/>
    </source>
</evidence>
<feature type="compositionally biased region" description="Low complexity" evidence="1">
    <location>
        <begin position="1"/>
        <end position="14"/>
    </location>
</feature>
<evidence type="ECO:0000256" key="1">
    <source>
        <dbReference type="SAM" id="MobiDB-lite"/>
    </source>
</evidence>
<keyword evidence="4" id="KW-1185">Reference proteome</keyword>
<protein>
    <submittedName>
        <fullName evidence="3">Glyoxalase/Bleomycin resistance protein/Dihydroxybiphenyl dioxygenase</fullName>
    </submittedName>
</protein>
<accession>A0A5N5XAV1</accession>
<dbReference type="Gene3D" id="3.10.180.10">
    <property type="entry name" value="2,3-Dihydroxybiphenyl 1,2-Dioxygenase, domain 1"/>
    <property type="match status" value="1"/>
</dbReference>
<keyword evidence="3" id="KW-0560">Oxidoreductase</keyword>
<reference evidence="3 4" key="1">
    <citation type="submission" date="2019-04" db="EMBL/GenBank/DDBJ databases">
        <title>Friends and foes A comparative genomics study of 23 Aspergillus species from section Flavi.</title>
        <authorList>
            <consortium name="DOE Joint Genome Institute"/>
            <person name="Kjaerbolling I."/>
            <person name="Vesth T."/>
            <person name="Frisvad J.C."/>
            <person name="Nybo J.L."/>
            <person name="Theobald S."/>
            <person name="Kildgaard S."/>
            <person name="Isbrandt T."/>
            <person name="Kuo A."/>
            <person name="Sato A."/>
            <person name="Lyhne E.K."/>
            <person name="Kogle M.E."/>
            <person name="Wiebenga A."/>
            <person name="Kun R.S."/>
            <person name="Lubbers R.J."/>
            <person name="Makela M.R."/>
            <person name="Barry K."/>
            <person name="Chovatia M."/>
            <person name="Clum A."/>
            <person name="Daum C."/>
            <person name="Haridas S."/>
            <person name="He G."/>
            <person name="LaButti K."/>
            <person name="Lipzen A."/>
            <person name="Mondo S."/>
            <person name="Riley R."/>
            <person name="Salamov A."/>
            <person name="Simmons B.A."/>
            <person name="Magnuson J.K."/>
            <person name="Henrissat B."/>
            <person name="Mortensen U.H."/>
            <person name="Larsen T.O."/>
            <person name="Devries R.P."/>
            <person name="Grigoriev I.V."/>
            <person name="Machida M."/>
            <person name="Baker S.E."/>
            <person name="Andersen M.R."/>
        </authorList>
    </citation>
    <scope>NUCLEOTIDE SEQUENCE [LARGE SCALE GENOMIC DNA]</scope>
    <source>
        <strain evidence="3 4">CBS 151.66</strain>
    </source>
</reference>
<dbReference type="OrthoDB" id="16820at2759"/>
<evidence type="ECO:0000259" key="2">
    <source>
        <dbReference type="PROSITE" id="PS51819"/>
    </source>
</evidence>
<dbReference type="EMBL" id="ML732178">
    <property type="protein sequence ID" value="KAB8076664.1"/>
    <property type="molecule type" value="Genomic_DNA"/>
</dbReference>
<dbReference type="InterPro" id="IPR029068">
    <property type="entry name" value="Glyas_Bleomycin-R_OHBP_Dase"/>
</dbReference>
<dbReference type="GO" id="GO:0051213">
    <property type="term" value="F:dioxygenase activity"/>
    <property type="evidence" value="ECO:0007669"/>
    <property type="project" value="UniProtKB-KW"/>
</dbReference>
<evidence type="ECO:0000313" key="4">
    <source>
        <dbReference type="Proteomes" id="UP000326565"/>
    </source>
</evidence>
<gene>
    <name evidence="3" type="ORF">BDV29DRAFT_83392</name>
</gene>
<dbReference type="Proteomes" id="UP000326565">
    <property type="component" value="Unassembled WGS sequence"/>
</dbReference>